<dbReference type="EMBL" id="JAGKHQ010000001">
    <property type="protein sequence ID" value="KAG7524449.1"/>
    <property type="molecule type" value="Genomic_DNA"/>
</dbReference>
<gene>
    <name evidence="1" type="ORF">JOB18_012050</name>
</gene>
<accession>A0AAV6T548</accession>
<sequence>MIHKHRGGLQAGAELARNNNNNNNTAFVFAFLCVCWLQNDSDESSSLKCATMPSDCEQQLKMPCYVPGCTRTAALNSVRKKKFLRKTNWVKSQPLPGILV</sequence>
<dbReference type="Proteomes" id="UP000693946">
    <property type="component" value="Linkage Group LG1"/>
</dbReference>
<dbReference type="AlphaFoldDB" id="A0AAV6T548"/>
<reference evidence="1 2" key="1">
    <citation type="journal article" date="2021" name="Sci. Rep.">
        <title>Chromosome anchoring in Senegalese sole (Solea senegalensis) reveals sex-associated markers and genome rearrangements in flatfish.</title>
        <authorList>
            <person name="Guerrero-Cozar I."/>
            <person name="Gomez-Garrido J."/>
            <person name="Berbel C."/>
            <person name="Martinez-Blanch J.F."/>
            <person name="Alioto T."/>
            <person name="Claros M.G."/>
            <person name="Gagnaire P.A."/>
            <person name="Manchado M."/>
        </authorList>
    </citation>
    <scope>NUCLEOTIDE SEQUENCE [LARGE SCALE GENOMIC DNA]</scope>
    <source>
        <strain evidence="1">Sse05_10M</strain>
    </source>
</reference>
<name>A0AAV6T548_SOLSE</name>
<evidence type="ECO:0000313" key="1">
    <source>
        <dbReference type="EMBL" id="KAG7524449.1"/>
    </source>
</evidence>
<comment type="caution">
    <text evidence="1">The sequence shown here is derived from an EMBL/GenBank/DDBJ whole genome shotgun (WGS) entry which is preliminary data.</text>
</comment>
<evidence type="ECO:0000313" key="2">
    <source>
        <dbReference type="Proteomes" id="UP000693946"/>
    </source>
</evidence>
<protein>
    <recommendedName>
        <fullName evidence="3">Secreted protein</fullName>
    </recommendedName>
</protein>
<evidence type="ECO:0008006" key="3">
    <source>
        <dbReference type="Google" id="ProtNLM"/>
    </source>
</evidence>
<keyword evidence="2" id="KW-1185">Reference proteome</keyword>
<proteinExistence type="predicted"/>
<organism evidence="1 2">
    <name type="scientific">Solea senegalensis</name>
    <name type="common">Senegalese sole</name>
    <dbReference type="NCBI Taxonomy" id="28829"/>
    <lineage>
        <taxon>Eukaryota</taxon>
        <taxon>Metazoa</taxon>
        <taxon>Chordata</taxon>
        <taxon>Craniata</taxon>
        <taxon>Vertebrata</taxon>
        <taxon>Euteleostomi</taxon>
        <taxon>Actinopterygii</taxon>
        <taxon>Neopterygii</taxon>
        <taxon>Teleostei</taxon>
        <taxon>Neoteleostei</taxon>
        <taxon>Acanthomorphata</taxon>
        <taxon>Carangaria</taxon>
        <taxon>Pleuronectiformes</taxon>
        <taxon>Pleuronectoidei</taxon>
        <taxon>Soleidae</taxon>
        <taxon>Solea</taxon>
    </lineage>
</organism>